<organism evidence="1 2">
    <name type="scientific">Chitinophaga arvensicola</name>
    <dbReference type="NCBI Taxonomy" id="29529"/>
    <lineage>
        <taxon>Bacteria</taxon>
        <taxon>Pseudomonadati</taxon>
        <taxon>Bacteroidota</taxon>
        <taxon>Chitinophagia</taxon>
        <taxon>Chitinophagales</taxon>
        <taxon>Chitinophagaceae</taxon>
        <taxon>Chitinophaga</taxon>
    </lineage>
</organism>
<proteinExistence type="predicted"/>
<protein>
    <submittedName>
        <fullName evidence="1">Uncharacterized protein</fullName>
    </submittedName>
</protein>
<evidence type="ECO:0000313" key="1">
    <source>
        <dbReference type="EMBL" id="SEW16946.1"/>
    </source>
</evidence>
<dbReference type="EMBL" id="FOJG01000001">
    <property type="protein sequence ID" value="SEW16946.1"/>
    <property type="molecule type" value="Genomic_DNA"/>
</dbReference>
<dbReference type="AlphaFoldDB" id="A0A1I0PRC5"/>
<accession>A0A1I0PRC5</accession>
<dbReference type="RefSeq" id="WP_089891192.1">
    <property type="nucleotide sequence ID" value="NZ_FOJG01000001.1"/>
</dbReference>
<gene>
    <name evidence="1" type="ORF">SAMN04488122_0930</name>
</gene>
<name>A0A1I0PRC5_9BACT</name>
<evidence type="ECO:0000313" key="2">
    <source>
        <dbReference type="Proteomes" id="UP000199310"/>
    </source>
</evidence>
<dbReference type="Proteomes" id="UP000199310">
    <property type="component" value="Unassembled WGS sequence"/>
</dbReference>
<reference evidence="2" key="1">
    <citation type="submission" date="2016-10" db="EMBL/GenBank/DDBJ databases">
        <authorList>
            <person name="Varghese N."/>
            <person name="Submissions S."/>
        </authorList>
    </citation>
    <scope>NUCLEOTIDE SEQUENCE [LARGE SCALE GENOMIC DNA]</scope>
    <source>
        <strain evidence="2">DSM 3695</strain>
    </source>
</reference>
<sequence>MKFLPLLVLTLFYCSSHVKTPEQNDNTPALAKVNVVPEVEAYDLFDRLILFARAIGIHNKPAIMDARDTLTGEVGKGLLFRCWYHKSFFEYKYDSVNKRLKSLVPLVNNFVLDDSIAYFKYIFFLLRDDKEEFYNRSIHVTLSPDLSINDSNTLEKRITAFLPLIAPATAESYGTKLTFFQKTSWPSTMMMEKWFFDVDQHIAPLAYVDFMFHHRVFDTLSFNFENIDEMGTRRIFKYEHPRNDVLFTSLRDTLNMERGFATRYPPRY</sequence>
<keyword evidence="2" id="KW-1185">Reference proteome</keyword>